<comment type="caution">
    <text evidence="1">The sequence shown here is derived from an EMBL/GenBank/DDBJ whole genome shotgun (WGS) entry which is preliminary data.</text>
</comment>
<sequence>MDPTPFPFLSLPWQLRRQIYFFAHLVRECPVIITAPANVIIRHDDAPRRTEKEGWGWCCQFQQRKQLGRHRIVHESRECRCPEIPKQLLLLSKALHAEAEALLYGENKFVIRAHRAEYLGLFDKLSVGALSQLRHLLVRLNSWPCYRGHSRANFKHGVCLECRAPVSASDAELGADNAESEAIIEQLSRACSRLSSHVIPGRLSVEFICDVTDKATAERVLRPLGTLPRLNQCTIRLGRNQDAALRSLARSAATRLTEDLRPPSSAAASLFFPFQSLPPELRLRVLDFTNLGPNGSFRPEWSDIAVKNGRFNQAIRSSLAIERECCLSCSFTRLDCCCPLRSASYSPACRCRDLPLELLLVNRQTSTDAATVLYSTNTFTFTGPFLDSLHMLQSLRPDTLRRFRRIRFQLETRQTVRWMDLAHTWGLLVAFIGKFFDTSRLSLVIMADSNDYEECTDPTYNEPMLRNLYTGYRTLVLGVKARLPNLSDFHLTLGAFCSLEPVWEKHVMGSGYDSTNGNQFSKEAHSTDRWLNLPKKRTEAPHWHQELWFYSNIIPLREHRGVLER</sequence>
<dbReference type="Proteomes" id="UP000775872">
    <property type="component" value="Unassembled WGS sequence"/>
</dbReference>
<dbReference type="PANTHER" id="PTHR42085:SF2">
    <property type="entry name" value="F-BOX DOMAIN-CONTAINING PROTEIN"/>
    <property type="match status" value="1"/>
</dbReference>
<evidence type="ECO:0000313" key="2">
    <source>
        <dbReference type="Proteomes" id="UP000775872"/>
    </source>
</evidence>
<dbReference type="OrthoDB" id="2099276at2759"/>
<organism evidence="1 2">
    <name type="scientific">Clonostachys solani</name>
    <dbReference type="NCBI Taxonomy" id="160281"/>
    <lineage>
        <taxon>Eukaryota</taxon>
        <taxon>Fungi</taxon>
        <taxon>Dikarya</taxon>
        <taxon>Ascomycota</taxon>
        <taxon>Pezizomycotina</taxon>
        <taxon>Sordariomycetes</taxon>
        <taxon>Hypocreomycetidae</taxon>
        <taxon>Hypocreales</taxon>
        <taxon>Bionectriaceae</taxon>
        <taxon>Clonostachys</taxon>
    </lineage>
</organism>
<dbReference type="AlphaFoldDB" id="A0A9N9ZBJ3"/>
<accession>A0A9N9ZBJ3</accession>
<reference evidence="1 2" key="2">
    <citation type="submission" date="2021-10" db="EMBL/GenBank/DDBJ databases">
        <authorList>
            <person name="Piombo E."/>
        </authorList>
    </citation>
    <scope>NUCLEOTIDE SEQUENCE [LARGE SCALE GENOMIC DNA]</scope>
</reference>
<dbReference type="PANTHER" id="PTHR42085">
    <property type="entry name" value="F-BOX DOMAIN-CONTAINING PROTEIN"/>
    <property type="match status" value="1"/>
</dbReference>
<proteinExistence type="predicted"/>
<reference evidence="2" key="1">
    <citation type="submission" date="2019-06" db="EMBL/GenBank/DDBJ databases">
        <authorList>
            <person name="Broberg M."/>
        </authorList>
    </citation>
    <scope>NUCLEOTIDE SEQUENCE [LARGE SCALE GENOMIC DNA]</scope>
</reference>
<keyword evidence="2" id="KW-1185">Reference proteome</keyword>
<name>A0A9N9ZBJ3_9HYPO</name>
<evidence type="ECO:0000313" key="1">
    <source>
        <dbReference type="EMBL" id="CAH0052244.1"/>
    </source>
</evidence>
<protein>
    <submittedName>
        <fullName evidence="1">Uncharacterized protein</fullName>
    </submittedName>
</protein>
<gene>
    <name evidence="1" type="ORF">CSOL1703_00015120</name>
</gene>
<dbReference type="InterPro" id="IPR038883">
    <property type="entry name" value="AN11006-like"/>
</dbReference>
<dbReference type="EMBL" id="CABFOC020000043">
    <property type="protein sequence ID" value="CAH0052244.1"/>
    <property type="molecule type" value="Genomic_DNA"/>
</dbReference>